<gene>
    <name evidence="1" type="ORF">A2154_04625</name>
</gene>
<accession>A0A1F5Z8V8</accession>
<protein>
    <submittedName>
        <fullName evidence="1">Uncharacterized protein</fullName>
    </submittedName>
</protein>
<proteinExistence type="predicted"/>
<reference evidence="1 2" key="1">
    <citation type="journal article" date="2016" name="Nat. Commun.">
        <title>Thousands of microbial genomes shed light on interconnected biogeochemical processes in an aquifer system.</title>
        <authorList>
            <person name="Anantharaman K."/>
            <person name="Brown C.T."/>
            <person name="Hug L.A."/>
            <person name="Sharon I."/>
            <person name="Castelle C.J."/>
            <person name="Probst A.J."/>
            <person name="Thomas B.C."/>
            <person name="Singh A."/>
            <person name="Wilkins M.J."/>
            <person name="Karaoz U."/>
            <person name="Brodie E.L."/>
            <person name="Williams K.H."/>
            <person name="Hubbard S.S."/>
            <person name="Banfield J.F."/>
        </authorList>
    </citation>
    <scope>NUCLEOTIDE SEQUENCE [LARGE SCALE GENOMIC DNA]</scope>
</reference>
<comment type="caution">
    <text evidence="1">The sequence shown here is derived from an EMBL/GenBank/DDBJ whole genome shotgun (WGS) entry which is preliminary data.</text>
</comment>
<dbReference type="EMBL" id="MFJC01000041">
    <property type="protein sequence ID" value="OGG08886.1"/>
    <property type="molecule type" value="Genomic_DNA"/>
</dbReference>
<sequence>MMIDGYYPISKWEFMGRKTKPTLEEFSEIAESLSGFVLDQITTLARNGLHTYRNRERNLFVNWSKTNKIICIGIIQEMPVLDLGIVTHEIVPYAVEIFNRLSPTWQIGEELVRRSLEAALEGSKIIPQRRTN</sequence>
<evidence type="ECO:0000313" key="2">
    <source>
        <dbReference type="Proteomes" id="UP000176854"/>
    </source>
</evidence>
<dbReference type="AlphaFoldDB" id="A0A1F5Z8V8"/>
<evidence type="ECO:0000313" key="1">
    <source>
        <dbReference type="EMBL" id="OGG08886.1"/>
    </source>
</evidence>
<name>A0A1F5Z8V8_9BACT</name>
<dbReference type="Proteomes" id="UP000176854">
    <property type="component" value="Unassembled WGS sequence"/>
</dbReference>
<dbReference type="STRING" id="1798373.A2154_04625"/>
<organism evidence="1 2">
    <name type="scientific">Candidatus Gottesmanbacteria bacterium RBG_16_43_7</name>
    <dbReference type="NCBI Taxonomy" id="1798373"/>
    <lineage>
        <taxon>Bacteria</taxon>
        <taxon>Candidatus Gottesmaniibacteriota</taxon>
    </lineage>
</organism>